<protein>
    <submittedName>
        <fullName evidence="1">Uncharacterized protein</fullName>
    </submittedName>
</protein>
<organism evidence="1 2">
    <name type="scientific">Cichorium intybus</name>
    <name type="common">Chicory</name>
    <dbReference type="NCBI Taxonomy" id="13427"/>
    <lineage>
        <taxon>Eukaryota</taxon>
        <taxon>Viridiplantae</taxon>
        <taxon>Streptophyta</taxon>
        <taxon>Embryophyta</taxon>
        <taxon>Tracheophyta</taxon>
        <taxon>Spermatophyta</taxon>
        <taxon>Magnoliopsida</taxon>
        <taxon>eudicotyledons</taxon>
        <taxon>Gunneridae</taxon>
        <taxon>Pentapetalae</taxon>
        <taxon>asterids</taxon>
        <taxon>campanulids</taxon>
        <taxon>Asterales</taxon>
        <taxon>Asteraceae</taxon>
        <taxon>Cichorioideae</taxon>
        <taxon>Cichorieae</taxon>
        <taxon>Cichoriinae</taxon>
        <taxon>Cichorium</taxon>
    </lineage>
</organism>
<reference evidence="1 2" key="2">
    <citation type="journal article" date="2022" name="Mol. Ecol. Resour.">
        <title>The genomes of chicory, endive, great burdock and yacon provide insights into Asteraceae paleo-polyploidization history and plant inulin production.</title>
        <authorList>
            <person name="Fan W."/>
            <person name="Wang S."/>
            <person name="Wang H."/>
            <person name="Wang A."/>
            <person name="Jiang F."/>
            <person name="Liu H."/>
            <person name="Zhao H."/>
            <person name="Xu D."/>
            <person name="Zhang Y."/>
        </authorList>
    </citation>
    <scope>NUCLEOTIDE SEQUENCE [LARGE SCALE GENOMIC DNA]</scope>
    <source>
        <strain evidence="2">cv. Punajuju</strain>
        <tissue evidence="1">Leaves</tissue>
    </source>
</reference>
<evidence type="ECO:0000313" key="1">
    <source>
        <dbReference type="EMBL" id="KAI3688537.1"/>
    </source>
</evidence>
<proteinExistence type="predicted"/>
<keyword evidence="2" id="KW-1185">Reference proteome</keyword>
<accession>A0ACB8YS41</accession>
<comment type="caution">
    <text evidence="1">The sequence shown here is derived from an EMBL/GenBank/DDBJ whole genome shotgun (WGS) entry which is preliminary data.</text>
</comment>
<evidence type="ECO:0000313" key="2">
    <source>
        <dbReference type="Proteomes" id="UP001055811"/>
    </source>
</evidence>
<gene>
    <name evidence="1" type="ORF">L2E82_46177</name>
</gene>
<name>A0ACB8YS41_CICIN</name>
<dbReference type="Proteomes" id="UP001055811">
    <property type="component" value="Linkage Group LG09"/>
</dbReference>
<reference evidence="2" key="1">
    <citation type="journal article" date="2022" name="Mol. Ecol. Resour.">
        <title>The genomes of chicory, endive, great burdock and yacon provide insights into Asteraceae palaeo-polyploidization history and plant inulin production.</title>
        <authorList>
            <person name="Fan W."/>
            <person name="Wang S."/>
            <person name="Wang H."/>
            <person name="Wang A."/>
            <person name="Jiang F."/>
            <person name="Liu H."/>
            <person name="Zhao H."/>
            <person name="Xu D."/>
            <person name="Zhang Y."/>
        </authorList>
    </citation>
    <scope>NUCLEOTIDE SEQUENCE [LARGE SCALE GENOMIC DNA]</scope>
    <source>
        <strain evidence="2">cv. Punajuju</strain>
    </source>
</reference>
<sequence>MCSGPIIAAHLRIVDESHGISIIFFAETFEKPPRVESAGDIIQLSNVMARLHESEVNAVCYKQFSSFALYKGIDGSSFVPYQVSSKFHGREQDNKFISNLRNWAFSRQHGTEKSAKELDSVICKVVHICEVREGEWMVFVWDGTDAPPLNVEGRLEEELKNPIPLQLEASPLSREVLCGFPSVGTVLRMTTDPRSERQLGLHTLKAATGKWVHFKNIKFEVCCVNMKNGIKADGLACHGRASLSFLVSQVMYKFRCVVRVVATFPAQPSDFRGPCSNYMLRLTLEDPTARIHAYLYDEYGEKFFGGYPSNDKMIKLHNTLLGVEETNGITNEKPRNPPWVDCCLQSYYVDKNDVWGSRTYGIFYTKLVGCDDI</sequence>
<dbReference type="EMBL" id="CM042017">
    <property type="protein sequence ID" value="KAI3688537.1"/>
    <property type="molecule type" value="Genomic_DNA"/>
</dbReference>